<organism evidence="2">
    <name type="scientific">hydrothermal vent metagenome</name>
    <dbReference type="NCBI Taxonomy" id="652676"/>
    <lineage>
        <taxon>unclassified sequences</taxon>
        <taxon>metagenomes</taxon>
        <taxon>ecological metagenomes</taxon>
    </lineage>
</organism>
<evidence type="ECO:0000259" key="1">
    <source>
        <dbReference type="Pfam" id="PF04784"/>
    </source>
</evidence>
<gene>
    <name evidence="2" type="ORF">MNBD_GAMMA06-1788</name>
</gene>
<feature type="domain" description="DUF547" evidence="1">
    <location>
        <begin position="71"/>
        <end position="173"/>
    </location>
</feature>
<evidence type="ECO:0000313" key="2">
    <source>
        <dbReference type="EMBL" id="VAW50875.1"/>
    </source>
</evidence>
<dbReference type="EMBL" id="UOFD01000020">
    <property type="protein sequence ID" value="VAW50875.1"/>
    <property type="molecule type" value="Genomic_DNA"/>
</dbReference>
<dbReference type="Pfam" id="PF04784">
    <property type="entry name" value="DUF547"/>
    <property type="match status" value="1"/>
</dbReference>
<reference evidence="2" key="1">
    <citation type="submission" date="2018-06" db="EMBL/GenBank/DDBJ databases">
        <authorList>
            <person name="Zhirakovskaya E."/>
        </authorList>
    </citation>
    <scope>NUCLEOTIDE SEQUENCE</scope>
</reference>
<sequence>MTNYFKKISIAPLFLLCITANVTAQNFSHDDFHKVISQHVTDGIVDYPAINNSIDYHNYITALKEKNKFHSSREELSYWINAYNALAIKGILDDRSPESFFGKVGYFYNAEYKVNGETINLYNLEHDIIIPLGEPRIHFALNCASASCPKLNSTTYQPDKLEQQLEHATISFINDKKLNQFDMKTKTARISKIFDWFEEDFAKYSGSVQNYLALYVTDKNISNALAANAFEIEYLEYDWSLNGIPPDTLHTEKN</sequence>
<proteinExistence type="predicted"/>
<dbReference type="PANTHER" id="PTHR46361">
    <property type="entry name" value="ELECTRON CARRIER/ PROTEIN DISULFIDE OXIDOREDUCTASE"/>
    <property type="match status" value="1"/>
</dbReference>
<name>A0A3B0W4S1_9ZZZZ</name>
<dbReference type="PANTHER" id="PTHR46361:SF3">
    <property type="entry name" value="ELECTRON CARRIER_ PROTEIN DISULFIDE OXIDOREDUCTASE"/>
    <property type="match status" value="1"/>
</dbReference>
<dbReference type="InterPro" id="IPR006869">
    <property type="entry name" value="DUF547"/>
</dbReference>
<accession>A0A3B0W4S1</accession>
<protein>
    <recommendedName>
        <fullName evidence="1">DUF547 domain-containing protein</fullName>
    </recommendedName>
</protein>
<dbReference type="AlphaFoldDB" id="A0A3B0W4S1"/>